<evidence type="ECO:0000313" key="2">
    <source>
        <dbReference type="Proteomes" id="UP000594638"/>
    </source>
</evidence>
<dbReference type="EMBL" id="CACTIH010002033">
    <property type="protein sequence ID" value="CAA2971975.1"/>
    <property type="molecule type" value="Genomic_DNA"/>
</dbReference>
<organism evidence="1 2">
    <name type="scientific">Olea europaea subsp. europaea</name>
    <dbReference type="NCBI Taxonomy" id="158383"/>
    <lineage>
        <taxon>Eukaryota</taxon>
        <taxon>Viridiplantae</taxon>
        <taxon>Streptophyta</taxon>
        <taxon>Embryophyta</taxon>
        <taxon>Tracheophyta</taxon>
        <taxon>Spermatophyta</taxon>
        <taxon>Magnoliopsida</taxon>
        <taxon>eudicotyledons</taxon>
        <taxon>Gunneridae</taxon>
        <taxon>Pentapetalae</taxon>
        <taxon>asterids</taxon>
        <taxon>lamiids</taxon>
        <taxon>Lamiales</taxon>
        <taxon>Oleaceae</taxon>
        <taxon>Oleeae</taxon>
        <taxon>Olea</taxon>
    </lineage>
</organism>
<evidence type="ECO:0000313" key="1">
    <source>
        <dbReference type="EMBL" id="CAA2971975.1"/>
    </source>
</evidence>
<reference evidence="1 2" key="1">
    <citation type="submission" date="2019-12" db="EMBL/GenBank/DDBJ databases">
        <authorList>
            <person name="Alioto T."/>
            <person name="Alioto T."/>
            <person name="Gomez Garrido J."/>
        </authorList>
    </citation>
    <scope>NUCLEOTIDE SEQUENCE [LARGE SCALE GENOMIC DNA]</scope>
</reference>
<dbReference type="OrthoDB" id="1742234at2759"/>
<gene>
    <name evidence="1" type="ORF">OLEA9_A020267</name>
</gene>
<accession>A0A8S0QZX3</accession>
<name>A0A8S0QZX3_OLEEU</name>
<dbReference type="Proteomes" id="UP000594638">
    <property type="component" value="Unassembled WGS sequence"/>
</dbReference>
<protein>
    <submittedName>
        <fullName evidence="1">Uncharacterized protein</fullName>
    </submittedName>
</protein>
<sequence>MVVENIARKFGISESELLDREADDLAVRIALGETQVIADTKRALSKAGINVSSLEEFASGKTGGLKRSNHVILVIFVEAAEARASFKGLAYKRYDKTSIVKVLVVKLEMICQHRDAPLYLEWAPGNILSPNPTSAGDSNDNVIVDEHDSNRVLLEQQLEDITDMDIDPDRIEVISGH</sequence>
<comment type="caution">
    <text evidence="1">The sequence shown here is derived from an EMBL/GenBank/DDBJ whole genome shotgun (WGS) entry which is preliminary data.</text>
</comment>
<dbReference type="Gramene" id="OE9A020267T1">
    <property type="protein sequence ID" value="OE9A020267C1"/>
    <property type="gene ID" value="OE9A020267"/>
</dbReference>
<proteinExistence type="predicted"/>
<keyword evidence="2" id="KW-1185">Reference proteome</keyword>
<dbReference type="AlphaFoldDB" id="A0A8S0QZX3"/>